<feature type="domain" description="Polyphosphate kinase-2-related" evidence="4">
    <location>
        <begin position="36"/>
        <end position="269"/>
    </location>
</feature>
<dbReference type="PANTHER" id="PTHR34383:SF3">
    <property type="entry name" value="POLYPHOSPHATE:AMP PHOSPHOTRANSFERASE"/>
    <property type="match status" value="1"/>
</dbReference>
<dbReference type="SUPFAM" id="SSF52540">
    <property type="entry name" value="P-loop containing nucleoside triphosphate hydrolases"/>
    <property type="match status" value="1"/>
</dbReference>
<comment type="caution">
    <text evidence="5">The sequence shown here is derived from an EMBL/GenBank/DDBJ whole genome shotgun (WGS) entry which is preliminary data.</text>
</comment>
<evidence type="ECO:0000256" key="2">
    <source>
        <dbReference type="ARBA" id="ARBA00022679"/>
    </source>
</evidence>
<dbReference type="EMBL" id="JAMSKV010000001">
    <property type="protein sequence ID" value="MCQ8276871.1"/>
    <property type="molecule type" value="Genomic_DNA"/>
</dbReference>
<keyword evidence="2" id="KW-0808">Transferase</keyword>
<keyword evidence="6" id="KW-1185">Reference proteome</keyword>
<dbReference type="InterPro" id="IPR027417">
    <property type="entry name" value="P-loop_NTPase"/>
</dbReference>
<evidence type="ECO:0000256" key="1">
    <source>
        <dbReference type="ARBA" id="ARBA00009924"/>
    </source>
</evidence>
<proteinExistence type="inferred from homology"/>
<keyword evidence="3 5" id="KW-0418">Kinase</keyword>
<protein>
    <submittedName>
        <fullName evidence="5">Polyphosphate kinase 2 family protein</fullName>
    </submittedName>
</protein>
<dbReference type="Gene3D" id="3.40.50.300">
    <property type="entry name" value="P-loop containing nucleotide triphosphate hydrolases"/>
    <property type="match status" value="1"/>
</dbReference>
<organism evidence="5 6">
    <name type="scientific">Endosaccharibacter trunci</name>
    <dbReference type="NCBI Taxonomy" id="2812733"/>
    <lineage>
        <taxon>Bacteria</taxon>
        <taxon>Pseudomonadati</taxon>
        <taxon>Pseudomonadota</taxon>
        <taxon>Alphaproteobacteria</taxon>
        <taxon>Acetobacterales</taxon>
        <taxon>Acetobacteraceae</taxon>
        <taxon>Endosaccharibacter</taxon>
    </lineage>
</organism>
<evidence type="ECO:0000313" key="6">
    <source>
        <dbReference type="Proteomes" id="UP001524587"/>
    </source>
</evidence>
<evidence type="ECO:0000256" key="3">
    <source>
        <dbReference type="ARBA" id="ARBA00022777"/>
    </source>
</evidence>
<dbReference type="Pfam" id="PF03976">
    <property type="entry name" value="PPK2"/>
    <property type="match status" value="1"/>
</dbReference>
<reference evidence="5 6" key="1">
    <citation type="submission" date="2022-06" db="EMBL/GenBank/DDBJ databases">
        <title>Endosaccharibacter gen. nov., sp. nov., endophytic bacteria isolated from sugarcane.</title>
        <authorList>
            <person name="Pitiwittayakul N."/>
            <person name="Yukphan P."/>
            <person name="Charoenyingcharoen P."/>
            <person name="Tanasupawat S."/>
        </authorList>
    </citation>
    <scope>NUCLEOTIDE SEQUENCE [LARGE SCALE GENOMIC DNA]</scope>
    <source>
        <strain evidence="5 6">KSS8</strain>
    </source>
</reference>
<dbReference type="Proteomes" id="UP001524587">
    <property type="component" value="Unassembled WGS sequence"/>
</dbReference>
<dbReference type="GO" id="GO:0016301">
    <property type="term" value="F:kinase activity"/>
    <property type="evidence" value="ECO:0007669"/>
    <property type="project" value="UniProtKB-KW"/>
</dbReference>
<comment type="similarity">
    <text evidence="1">Belongs to the polyphosphate kinase 2 (PPK2) family. Class I subfamily.</text>
</comment>
<accession>A0ABT1W3Y2</accession>
<evidence type="ECO:0000313" key="5">
    <source>
        <dbReference type="EMBL" id="MCQ8276871.1"/>
    </source>
</evidence>
<evidence type="ECO:0000259" key="4">
    <source>
        <dbReference type="Pfam" id="PF03976"/>
    </source>
</evidence>
<name>A0ABT1W3Y2_9PROT</name>
<dbReference type="NCBIfam" id="TIGR03709">
    <property type="entry name" value="PPK2_rel_1"/>
    <property type="match status" value="1"/>
</dbReference>
<dbReference type="RefSeq" id="WP_422862320.1">
    <property type="nucleotide sequence ID" value="NZ_JAMSKV010000001.1"/>
</dbReference>
<sequence>MKHKERKALLKRFRVTDGAEFSLADHDPDAAPGGDLDKDEGKALLEEGTARLAELQAQLYADGRHGLLAVFQAMDAGGKDGTIKHVMSGVNPQGVTVTAFKQPSVAERSRDFLWRVHQAAPPRGHIGIHNRSHYEEVLVTRVHPELLDGQSLPDERRGHGFWHDRFKDIRHFERYLDRQGIRTVKFFLHISKEEQRQRFLARLEERDKNWKFSEADLKERGFWNDYQDAYQAAIRGTATARAPWYVVPGNRKWFARLVVVEALIDALEQFGLEAPKPVLDEAGLDAARRQLEAEA</sequence>
<dbReference type="InterPro" id="IPR022488">
    <property type="entry name" value="PPK2-related"/>
</dbReference>
<dbReference type="InterPro" id="IPR022300">
    <property type="entry name" value="PPK2-rel_1"/>
</dbReference>
<gene>
    <name evidence="5" type="ORF">NFI95_00205</name>
</gene>
<dbReference type="InterPro" id="IPR016898">
    <property type="entry name" value="Polyphosphate_phosphotransfera"/>
</dbReference>
<dbReference type="PIRSF" id="PIRSF028756">
    <property type="entry name" value="PPK2_prd"/>
    <property type="match status" value="1"/>
</dbReference>
<dbReference type="PANTHER" id="PTHR34383">
    <property type="entry name" value="POLYPHOSPHATE:AMP PHOSPHOTRANSFERASE-RELATED"/>
    <property type="match status" value="1"/>
</dbReference>